<dbReference type="EMBL" id="CP021369">
    <property type="protein sequence ID" value="ART61457.1"/>
    <property type="molecule type" value="Genomic_DNA"/>
</dbReference>
<dbReference type="RefSeq" id="WP_086929162.1">
    <property type="nucleotide sequence ID" value="NZ_CP021369.1"/>
</dbReference>
<reference evidence="1" key="1">
    <citation type="submission" date="2017-05" db="EMBL/GenBank/DDBJ databases">
        <title>Polyphasic characterization of four soil-derived phenanthrene-degrading Acidovorax strains and proposal of Acidovorax phenanthrenivorans sp. nov.</title>
        <authorList>
            <person name="Singleton D."/>
            <person name="Lee J."/>
            <person name="Dickey A.N."/>
            <person name="Stroud A."/>
            <person name="Scholl E.H."/>
            <person name="Wright F.A."/>
            <person name="Aitken M.D."/>
        </authorList>
    </citation>
    <scope>NUCLEOTIDE SEQUENCE</scope>
    <source>
        <strain evidence="1">P4</strain>
        <plasmid evidence="1">pACP4.3</plasmid>
    </source>
</reference>
<protein>
    <submittedName>
        <fullName evidence="1">Uncharacterized protein</fullName>
    </submittedName>
</protein>
<gene>
    <name evidence="1" type="ORF">CBP36_21045</name>
</gene>
<name>A0A240UIY0_9BURK</name>
<organism evidence="1 2">
    <name type="scientific">Acidovorax carolinensis</name>
    <dbReference type="NCBI Taxonomy" id="553814"/>
    <lineage>
        <taxon>Bacteria</taxon>
        <taxon>Pseudomonadati</taxon>
        <taxon>Pseudomonadota</taxon>
        <taxon>Betaproteobacteria</taxon>
        <taxon>Burkholderiales</taxon>
        <taxon>Comamonadaceae</taxon>
        <taxon>Acidovorax</taxon>
    </lineage>
</organism>
<keyword evidence="2" id="KW-1185">Reference proteome</keyword>
<keyword evidence="1" id="KW-0614">Plasmid</keyword>
<sequence length="97" mass="10953">MKKKSPGVFKKVSEWIAAGNMRTGFYSLERVERETDKAVGFKAEKYTASGNLKSAICWIPKSKLQTVVNDYYIHGPAQMFLVPAWLYSAKVDEGFVL</sequence>
<accession>A0A240UIY0</accession>
<evidence type="ECO:0000313" key="1">
    <source>
        <dbReference type="EMBL" id="ART61457.1"/>
    </source>
</evidence>
<geneLocation type="plasmid" evidence="1 2">
    <name>pACP4.3</name>
</geneLocation>
<dbReference type="AlphaFoldDB" id="A0A240UIY0"/>
<evidence type="ECO:0000313" key="2">
    <source>
        <dbReference type="Proteomes" id="UP000194440"/>
    </source>
</evidence>
<dbReference type="Proteomes" id="UP000194440">
    <property type="component" value="Plasmid pACP4.3"/>
</dbReference>
<proteinExistence type="predicted"/>
<dbReference type="OrthoDB" id="9985937at2"/>
<dbReference type="KEGG" id="acip:CBP36_21045"/>